<evidence type="ECO:0000313" key="2">
    <source>
        <dbReference type="EMBL" id="KAK9772872.1"/>
    </source>
</evidence>
<accession>A0ABR2XGH1</accession>
<dbReference type="EMBL" id="JARVKM010000056">
    <property type="protein sequence ID" value="KAK9772872.1"/>
    <property type="molecule type" value="Genomic_DNA"/>
</dbReference>
<keyword evidence="3" id="KW-1185">Reference proteome</keyword>
<evidence type="ECO:0000313" key="3">
    <source>
        <dbReference type="Proteomes" id="UP001465668"/>
    </source>
</evidence>
<sequence length="172" mass="20176">MPVWHILHSDDVFTDMRERASLVKDITALYTSGGLPSFYVNIFFHKLAPGDFWTDSRYQGDLGEAFEGDVAGVKKRERPFVHFEVDQIAVHFTDEAWARQWCEKLNKALKPYTADKGYDWEYHIDETPRSLWRINGLVAPPWKSAVERKWFEENKPTSWEEQVDEDPVPKQV</sequence>
<protein>
    <submittedName>
        <fullName evidence="2">Oxalocrotonate tautomerase</fullName>
    </submittedName>
</protein>
<evidence type="ECO:0000259" key="1">
    <source>
        <dbReference type="Pfam" id="PF14832"/>
    </source>
</evidence>
<gene>
    <name evidence="2" type="ORF">SCAR479_10382</name>
</gene>
<dbReference type="InterPro" id="IPR014347">
    <property type="entry name" value="Tautomerase/MIF_sf"/>
</dbReference>
<dbReference type="Proteomes" id="UP001465668">
    <property type="component" value="Unassembled WGS sequence"/>
</dbReference>
<feature type="domain" description="Tautomerase cis-CaaD-like" evidence="1">
    <location>
        <begin position="1"/>
        <end position="155"/>
    </location>
</feature>
<comment type="caution">
    <text evidence="2">The sequence shown here is derived from an EMBL/GenBank/DDBJ whole genome shotgun (WGS) entry which is preliminary data.</text>
</comment>
<proteinExistence type="predicted"/>
<dbReference type="Pfam" id="PF14832">
    <property type="entry name" value="Tautomerase_3"/>
    <property type="match status" value="1"/>
</dbReference>
<name>A0ABR2XGH1_9PEZI</name>
<dbReference type="Gene3D" id="3.30.429.10">
    <property type="entry name" value="Macrophage Migration Inhibitory Factor"/>
    <property type="match status" value="1"/>
</dbReference>
<dbReference type="InterPro" id="IPR028116">
    <property type="entry name" value="Cis-CaaD-like"/>
</dbReference>
<organism evidence="2 3">
    <name type="scientific">Seiridium cardinale</name>
    <dbReference type="NCBI Taxonomy" id="138064"/>
    <lineage>
        <taxon>Eukaryota</taxon>
        <taxon>Fungi</taxon>
        <taxon>Dikarya</taxon>
        <taxon>Ascomycota</taxon>
        <taxon>Pezizomycotina</taxon>
        <taxon>Sordariomycetes</taxon>
        <taxon>Xylariomycetidae</taxon>
        <taxon>Amphisphaeriales</taxon>
        <taxon>Sporocadaceae</taxon>
        <taxon>Seiridium</taxon>
    </lineage>
</organism>
<reference evidence="2 3" key="1">
    <citation type="submission" date="2024-02" db="EMBL/GenBank/DDBJ databases">
        <title>First draft genome assembly of two strains of Seiridium cardinale.</title>
        <authorList>
            <person name="Emiliani G."/>
            <person name="Scali E."/>
        </authorList>
    </citation>
    <scope>NUCLEOTIDE SEQUENCE [LARGE SCALE GENOMIC DNA]</scope>
    <source>
        <strain evidence="2 3">BM-138-000479</strain>
    </source>
</reference>